<feature type="binding site" evidence="5">
    <location>
        <position position="141"/>
    </location>
    <ligand>
        <name>substrate</name>
    </ligand>
</feature>
<comment type="similarity">
    <text evidence="1 5">Belongs to the ArgJ family.</text>
</comment>
<dbReference type="HAMAP" id="MF_01106">
    <property type="entry name" value="ArgJ"/>
    <property type="match status" value="1"/>
</dbReference>
<feature type="site" description="Cleavage; by autolysis" evidence="5">
    <location>
        <begin position="173"/>
        <end position="174"/>
    </location>
</feature>
<feature type="binding site" evidence="5">
    <location>
        <position position="174"/>
    </location>
    <ligand>
        <name>substrate</name>
    </ligand>
</feature>
<evidence type="ECO:0000256" key="4">
    <source>
        <dbReference type="ARBA" id="ARBA00023315"/>
    </source>
</evidence>
<dbReference type="InterPro" id="IPR002813">
    <property type="entry name" value="Arg_biosynth_ArgJ"/>
</dbReference>
<dbReference type="GO" id="GO:0006592">
    <property type="term" value="P:ornithine biosynthetic process"/>
    <property type="evidence" value="ECO:0007669"/>
    <property type="project" value="TreeGrafter"/>
</dbReference>
<feature type="binding site" evidence="5">
    <location>
        <position position="385"/>
    </location>
    <ligand>
        <name>substrate</name>
    </ligand>
</feature>
<comment type="subcellular location">
    <subcellularLocation>
        <location evidence="5">Cytoplasm</location>
    </subcellularLocation>
</comment>
<dbReference type="InterPro" id="IPR016117">
    <property type="entry name" value="ArgJ-like_dom_sf"/>
</dbReference>
<dbReference type="EMBL" id="CP043875">
    <property type="protein sequence ID" value="WOF15237.1"/>
    <property type="molecule type" value="Genomic_DNA"/>
</dbReference>
<protein>
    <recommendedName>
        <fullName evidence="5">Glutamate N-acetyltransferase</fullName>
        <ecNumber evidence="5">2.3.1.35</ecNumber>
    </recommendedName>
    <alternativeName>
        <fullName evidence="5">Ornithine acetyltransferase</fullName>
        <shortName evidence="5">OATase</shortName>
    </alternativeName>
    <alternativeName>
        <fullName evidence="5">Ornithine transacetylase</fullName>
    </alternativeName>
    <component>
        <recommendedName>
            <fullName evidence="5">Glutamate N-acetyltransferase alpha chain</fullName>
        </recommendedName>
    </component>
    <component>
        <recommendedName>
            <fullName evidence="5">Glutamate N-acetyltransferase beta chain</fullName>
        </recommendedName>
    </component>
</protein>
<dbReference type="Pfam" id="PF01960">
    <property type="entry name" value="ArgJ"/>
    <property type="match status" value="1"/>
</dbReference>
<evidence type="ECO:0000256" key="1">
    <source>
        <dbReference type="ARBA" id="ARBA00006774"/>
    </source>
</evidence>
<comment type="function">
    <text evidence="5">Catalyzes the transfer of the acetyl group from N(2)-acetylornithine to glutamate, forming N-acetylglutamate and L-ornithine.</text>
</comment>
<dbReference type="RefSeq" id="WP_317136805.1">
    <property type="nucleotide sequence ID" value="NZ_CP043875.1"/>
</dbReference>
<name>A0AA97FAB8_9EURY</name>
<dbReference type="GO" id="GO:0004358">
    <property type="term" value="F:L-glutamate N-acetyltransferase activity, acting on acetyl-L-ornithine as donor"/>
    <property type="evidence" value="ECO:0007669"/>
    <property type="project" value="UniProtKB-UniRule"/>
</dbReference>
<comment type="catalytic activity">
    <reaction evidence="5">
        <text>N(2)-acetyl-L-ornithine + L-glutamate = N-acetyl-L-glutamate + L-ornithine</text>
        <dbReference type="Rhea" id="RHEA:15349"/>
        <dbReference type="ChEBI" id="CHEBI:29985"/>
        <dbReference type="ChEBI" id="CHEBI:44337"/>
        <dbReference type="ChEBI" id="CHEBI:46911"/>
        <dbReference type="ChEBI" id="CHEBI:57805"/>
        <dbReference type="EC" id="2.3.1.35"/>
    </reaction>
</comment>
<keyword evidence="5" id="KW-0028">Amino-acid biosynthesis</keyword>
<dbReference type="GeneID" id="85228575"/>
<keyword evidence="3 5" id="KW-0068">Autocatalytic cleavage</keyword>
<accession>A0AA97FAB8</accession>
<keyword evidence="5" id="KW-0055">Arginine biosynthesis</keyword>
<evidence type="ECO:0000256" key="2">
    <source>
        <dbReference type="ARBA" id="ARBA00022679"/>
    </source>
</evidence>
<dbReference type="GO" id="GO:0004042">
    <property type="term" value="F:L-glutamate N-acetyltransferase activity"/>
    <property type="evidence" value="ECO:0007669"/>
    <property type="project" value="TreeGrafter"/>
</dbReference>
<evidence type="ECO:0000313" key="6">
    <source>
        <dbReference type="EMBL" id="WOF15237.1"/>
    </source>
</evidence>
<feature type="binding site" evidence="5">
    <location>
        <position position="163"/>
    </location>
    <ligand>
        <name>substrate</name>
    </ligand>
</feature>
<dbReference type="PANTHER" id="PTHR23100">
    <property type="entry name" value="ARGININE BIOSYNTHESIS BIFUNCTIONAL PROTEIN ARGJ"/>
    <property type="match status" value="1"/>
</dbReference>
<dbReference type="InterPro" id="IPR042195">
    <property type="entry name" value="ArgJ_beta_C"/>
</dbReference>
<dbReference type="Gene3D" id="3.60.70.12">
    <property type="entry name" value="L-amino peptidase D-ALA esterase/amidase"/>
    <property type="match status" value="1"/>
</dbReference>
<evidence type="ECO:0000256" key="5">
    <source>
        <dbReference type="HAMAP-Rule" id="MF_01106"/>
    </source>
</evidence>
<organism evidence="6 7">
    <name type="scientific">Methanochimaera problematica</name>
    <dbReference type="NCBI Taxonomy" id="2609417"/>
    <lineage>
        <taxon>Archaea</taxon>
        <taxon>Methanobacteriati</taxon>
        <taxon>Methanobacteriota</taxon>
        <taxon>Stenosarchaea group</taxon>
        <taxon>Methanomicrobia</taxon>
        <taxon>Methanomicrobiales</taxon>
        <taxon>Methanomicrobiaceae</taxon>
        <taxon>Methanochimaera</taxon>
    </lineage>
</organism>
<keyword evidence="4 5" id="KW-0012">Acyltransferase</keyword>
<gene>
    <name evidence="5 6" type="primary">argJ</name>
    <name evidence="6" type="ORF">F1737_00360</name>
</gene>
<evidence type="ECO:0000313" key="7">
    <source>
        <dbReference type="Proteomes" id="UP001301797"/>
    </source>
</evidence>
<dbReference type="KEGG" id="mefw:F1737_00360"/>
<feature type="binding site" evidence="5">
    <location>
        <position position="390"/>
    </location>
    <ligand>
        <name>substrate</name>
    </ligand>
</feature>
<comment type="pathway">
    <text evidence="5">Amino-acid biosynthesis; L-arginine biosynthesis; L-ornithine and N-acetyl-L-glutamate from L-glutamate and N(2)-acetyl-L-ornithine (cyclic): step 1/1.</text>
</comment>
<dbReference type="AlphaFoldDB" id="A0AA97FAB8"/>
<dbReference type="GO" id="GO:0006526">
    <property type="term" value="P:L-arginine biosynthetic process"/>
    <property type="evidence" value="ECO:0007669"/>
    <property type="project" value="UniProtKB-UniRule"/>
</dbReference>
<feature type="active site" description="Nucleophile" evidence="5">
    <location>
        <position position="174"/>
    </location>
</feature>
<dbReference type="NCBIfam" id="NF003802">
    <property type="entry name" value="PRK05388.1"/>
    <property type="match status" value="1"/>
</dbReference>
<proteinExistence type="inferred from homology"/>
<dbReference type="GO" id="GO:0005737">
    <property type="term" value="C:cytoplasm"/>
    <property type="evidence" value="ECO:0007669"/>
    <property type="project" value="UniProtKB-SubCell"/>
</dbReference>
<sequence>MKSICAVLGVEAAGIKEGKYGLALIKASGTAAAVFTKNIFAAAPVILMKERMENGVLDGIIVNSGNANVYTGEQGLKDTERMAEIAAEAFKTTPERVGVASTGVIGRFLDTGIIEDQCRRISGNITSDEDAEIQAAKAIMTTDLAEKHALVQKPGFSVAGIAKGSGMIAPNMGTMLGFLYTDAEIPADELKTLLQKAVRRSFNRVVVDGDTSTNDCVFITATGKKGKADPDEFYEALEEVCINLAKMIAKDGEGATKFIEVEVTGTKTEEDAEIIAKTVVGSPLVKTAVYGEDPNWGRIIAAAGRAGVSFDPLEMTISISNGEETVVLARKGENLADIKVNPENLAAAKSLMKGKTVIFKLSLESGSEKATAFGCDFTEKYVEINGKYTT</sequence>
<dbReference type="SUPFAM" id="SSF56266">
    <property type="entry name" value="DmpA/ArgJ-like"/>
    <property type="match status" value="1"/>
</dbReference>
<dbReference type="NCBIfam" id="TIGR00120">
    <property type="entry name" value="ArgJ"/>
    <property type="match status" value="1"/>
</dbReference>
<feature type="binding site" evidence="5">
    <location>
        <position position="253"/>
    </location>
    <ligand>
        <name>substrate</name>
    </ligand>
</feature>
<dbReference type="EC" id="2.3.1.35" evidence="5"/>
<dbReference type="Proteomes" id="UP001301797">
    <property type="component" value="Chromosome"/>
</dbReference>
<feature type="chain" id="PRO_5044352739" description="Glutamate N-acetyltransferase alpha chain" evidence="5">
    <location>
        <begin position="1"/>
        <end position="173"/>
    </location>
</feature>
<dbReference type="Gene3D" id="3.10.20.340">
    <property type="entry name" value="ArgJ beta chain, C-terminal domain"/>
    <property type="match status" value="1"/>
</dbReference>
<comment type="subunit">
    <text evidence="5">Heterotetramer of two alpha and two beta chains.</text>
</comment>
<keyword evidence="2 5" id="KW-0808">Transferase</keyword>
<feature type="chain" id="PRO_5044352740" description="Glutamate N-acetyltransferase beta chain" evidence="5">
    <location>
        <begin position="174"/>
        <end position="390"/>
    </location>
</feature>
<reference evidence="6 7" key="1">
    <citation type="submission" date="2019-09" db="EMBL/GenBank/DDBJ databases">
        <title>The complete genome of Methanoplanus sp. FWC-SCC4.</title>
        <authorList>
            <person name="Chen S.-C."/>
            <person name="Zhou Y.-Z."/>
            <person name="Lai M.-C."/>
        </authorList>
    </citation>
    <scope>NUCLEOTIDE SEQUENCE [LARGE SCALE GENOMIC DNA]</scope>
    <source>
        <strain evidence="6 7">FWC-SCC4</strain>
    </source>
</reference>
<evidence type="ECO:0000256" key="3">
    <source>
        <dbReference type="ARBA" id="ARBA00022813"/>
    </source>
</evidence>
<feature type="site" description="Involved in the stabilization of negative charge on the oxyanion by the formation of the oxyanion hole" evidence="5">
    <location>
        <position position="103"/>
    </location>
</feature>
<feature type="site" description="Involved in the stabilization of negative charge on the oxyanion by the formation of the oxyanion hole" evidence="5">
    <location>
        <position position="102"/>
    </location>
</feature>
<dbReference type="PANTHER" id="PTHR23100:SF0">
    <property type="entry name" value="ARGININE BIOSYNTHESIS BIFUNCTIONAL PROTEIN ARGJ, MITOCHONDRIAL"/>
    <property type="match status" value="1"/>
</dbReference>
<dbReference type="CDD" id="cd02152">
    <property type="entry name" value="OAT"/>
    <property type="match status" value="1"/>
</dbReference>
<keyword evidence="7" id="KW-1185">Reference proteome</keyword>
<keyword evidence="5" id="KW-0963">Cytoplasm</keyword>